<evidence type="ECO:0000256" key="5">
    <source>
        <dbReference type="ARBA" id="ARBA00022527"/>
    </source>
</evidence>
<evidence type="ECO:0000256" key="11">
    <source>
        <dbReference type="ARBA" id="ARBA00023288"/>
    </source>
</evidence>
<keyword evidence="5" id="KW-0723">Serine/threonine-protein kinase</keyword>
<dbReference type="PROSITE" id="PS50011">
    <property type="entry name" value="PROTEIN_KINASE_DOM"/>
    <property type="match status" value="1"/>
</dbReference>
<dbReference type="Pfam" id="PF07714">
    <property type="entry name" value="PK_Tyr_Ser-Thr"/>
    <property type="match status" value="1"/>
</dbReference>
<protein>
    <recommendedName>
        <fullName evidence="3">non-specific serine/threonine protein kinase</fullName>
        <ecNumber evidence="3">2.7.11.1</ecNumber>
    </recommendedName>
</protein>
<dbReference type="InterPro" id="IPR008271">
    <property type="entry name" value="Ser/Thr_kinase_AS"/>
</dbReference>
<dbReference type="OrthoDB" id="4062651at2759"/>
<organism evidence="16 17">
    <name type="scientific">Panicum virgatum</name>
    <name type="common">Blackwell switchgrass</name>
    <dbReference type="NCBI Taxonomy" id="38727"/>
    <lineage>
        <taxon>Eukaryota</taxon>
        <taxon>Viridiplantae</taxon>
        <taxon>Streptophyta</taxon>
        <taxon>Embryophyta</taxon>
        <taxon>Tracheophyta</taxon>
        <taxon>Spermatophyta</taxon>
        <taxon>Magnoliopsida</taxon>
        <taxon>Liliopsida</taxon>
        <taxon>Poales</taxon>
        <taxon>Poaceae</taxon>
        <taxon>PACMAD clade</taxon>
        <taxon>Panicoideae</taxon>
        <taxon>Panicodae</taxon>
        <taxon>Paniceae</taxon>
        <taxon>Panicinae</taxon>
        <taxon>Panicum</taxon>
        <taxon>Panicum sect. Hiantes</taxon>
    </lineage>
</organism>
<sequence length="423" mass="45821">MGILCCFQSHAGGGGGHHGQAVPPSSAASSSSATSSSGNKDRPLPERRPGEDRSSRNNNSVDYSNLVALVNEIVGDSVSYRHKRVAEEILKMGKAGKVTARTFTYAELSEATGGFRPESLLGEGGFGPVYRGRLPPKATGPEVAVKQLDRNGMQGTREFLVEALMLSLLKHPHLVTLLGFCTDADHRMLVYEYMPLGSLEDHLLDLPPGRAPLEWATRMRVAQGAARGLEYLHDTARPPVIYRDFKASNILLDTGFRARLSDFGLAKVGPSGEKTHVSTRVMGTYGYCAPEYALTGKLTTMSDVYSFGVVFLEIITGRRAIDTTRPPDQHNLVLWAGPRFKNKRRFAEMADPMLQGDYPTKGLHQALAIAAMCLQEDATMRPAISDVVTALDYLTVAGGGAADDEQGPDPDEQQQQTDDDAQA</sequence>
<comment type="subcellular location">
    <subcellularLocation>
        <location evidence="1">Cell membrane</location>
        <topology evidence="1">Lipid-anchor</topology>
    </subcellularLocation>
</comment>
<comment type="similarity">
    <text evidence="2">Belongs to the protein kinase superfamily. Ser/Thr protein kinase family.</text>
</comment>
<keyword evidence="8" id="KW-0418">Kinase</keyword>
<dbReference type="EMBL" id="CM029040">
    <property type="protein sequence ID" value="KAG2633704.1"/>
    <property type="molecule type" value="Genomic_DNA"/>
</dbReference>
<feature type="region of interest" description="Disordered" evidence="14">
    <location>
        <begin position="13"/>
        <end position="59"/>
    </location>
</feature>
<keyword evidence="17" id="KW-1185">Reference proteome</keyword>
<dbReference type="Proteomes" id="UP000823388">
    <property type="component" value="Chromosome 2N"/>
</dbReference>
<comment type="caution">
    <text evidence="16">The sequence shown here is derived from an EMBL/GenBank/DDBJ whole genome shotgun (WGS) entry which is preliminary data.</text>
</comment>
<dbReference type="PANTHER" id="PTHR47985:SF85">
    <property type="entry name" value="OS09G0572600 PROTEIN"/>
    <property type="match status" value="1"/>
</dbReference>
<dbReference type="Gene3D" id="3.30.200.20">
    <property type="entry name" value="Phosphorylase Kinase, domain 1"/>
    <property type="match status" value="1"/>
</dbReference>
<evidence type="ECO:0000256" key="13">
    <source>
        <dbReference type="ARBA" id="ARBA00048679"/>
    </source>
</evidence>
<evidence type="ECO:0000259" key="15">
    <source>
        <dbReference type="PROSITE" id="PS50011"/>
    </source>
</evidence>
<keyword evidence="4" id="KW-1003">Cell membrane</keyword>
<feature type="compositionally biased region" description="Acidic residues" evidence="14">
    <location>
        <begin position="402"/>
        <end position="423"/>
    </location>
</feature>
<dbReference type="CDD" id="cd14066">
    <property type="entry name" value="STKc_IRAK"/>
    <property type="match status" value="1"/>
</dbReference>
<dbReference type="GO" id="GO:0005524">
    <property type="term" value="F:ATP binding"/>
    <property type="evidence" value="ECO:0007669"/>
    <property type="project" value="UniProtKB-KW"/>
</dbReference>
<feature type="region of interest" description="Disordered" evidence="14">
    <location>
        <begin position="398"/>
        <end position="423"/>
    </location>
</feature>
<evidence type="ECO:0000313" key="16">
    <source>
        <dbReference type="EMBL" id="KAG2633704.1"/>
    </source>
</evidence>
<feature type="domain" description="Protein kinase" evidence="15">
    <location>
        <begin position="115"/>
        <end position="394"/>
    </location>
</feature>
<proteinExistence type="inferred from homology"/>
<evidence type="ECO:0000256" key="7">
    <source>
        <dbReference type="ARBA" id="ARBA00022741"/>
    </source>
</evidence>
<evidence type="ECO:0000256" key="3">
    <source>
        <dbReference type="ARBA" id="ARBA00012513"/>
    </source>
</evidence>
<evidence type="ECO:0000256" key="9">
    <source>
        <dbReference type="ARBA" id="ARBA00022840"/>
    </source>
</evidence>
<feature type="compositionally biased region" description="Basic and acidic residues" evidence="14">
    <location>
        <begin position="39"/>
        <end position="55"/>
    </location>
</feature>
<evidence type="ECO:0000256" key="10">
    <source>
        <dbReference type="ARBA" id="ARBA00023136"/>
    </source>
</evidence>
<accession>A0A8T0VK59</accession>
<evidence type="ECO:0000256" key="14">
    <source>
        <dbReference type="SAM" id="MobiDB-lite"/>
    </source>
</evidence>
<dbReference type="Gene3D" id="1.10.510.10">
    <property type="entry name" value="Transferase(Phosphotransferase) domain 1"/>
    <property type="match status" value="1"/>
</dbReference>
<dbReference type="AlphaFoldDB" id="A0A8T0VK59"/>
<evidence type="ECO:0000313" key="17">
    <source>
        <dbReference type="Proteomes" id="UP000823388"/>
    </source>
</evidence>
<keyword evidence="9" id="KW-0067">ATP-binding</keyword>
<keyword evidence="7" id="KW-0547">Nucleotide-binding</keyword>
<dbReference type="GO" id="GO:0004674">
    <property type="term" value="F:protein serine/threonine kinase activity"/>
    <property type="evidence" value="ECO:0007669"/>
    <property type="project" value="UniProtKB-KW"/>
</dbReference>
<evidence type="ECO:0000256" key="1">
    <source>
        <dbReference type="ARBA" id="ARBA00004193"/>
    </source>
</evidence>
<feature type="compositionally biased region" description="Low complexity" evidence="14">
    <location>
        <begin position="25"/>
        <end position="37"/>
    </location>
</feature>
<reference evidence="16" key="1">
    <citation type="submission" date="2020-05" db="EMBL/GenBank/DDBJ databases">
        <title>WGS assembly of Panicum virgatum.</title>
        <authorList>
            <person name="Lovell J.T."/>
            <person name="Jenkins J."/>
            <person name="Shu S."/>
            <person name="Juenger T.E."/>
            <person name="Schmutz J."/>
        </authorList>
    </citation>
    <scope>NUCLEOTIDE SEQUENCE</scope>
    <source>
        <strain evidence="16">AP13</strain>
    </source>
</reference>
<keyword evidence="6" id="KW-0808">Transferase</keyword>
<evidence type="ECO:0000256" key="12">
    <source>
        <dbReference type="ARBA" id="ARBA00047899"/>
    </source>
</evidence>
<dbReference type="FunFam" id="3.30.200.20:FF:000244">
    <property type="entry name" value="Serine/threonine-protein kinase CDL1-like"/>
    <property type="match status" value="1"/>
</dbReference>
<dbReference type="InterPro" id="IPR000719">
    <property type="entry name" value="Prot_kinase_dom"/>
</dbReference>
<dbReference type="InterPro" id="IPR011009">
    <property type="entry name" value="Kinase-like_dom_sf"/>
</dbReference>
<keyword evidence="11" id="KW-0449">Lipoprotein</keyword>
<dbReference type="FunFam" id="1.10.510.10:FF:000032">
    <property type="entry name" value="Serine/threonine-protein kinase PBS1"/>
    <property type="match status" value="1"/>
</dbReference>
<evidence type="ECO:0000256" key="8">
    <source>
        <dbReference type="ARBA" id="ARBA00022777"/>
    </source>
</evidence>
<comment type="catalytic activity">
    <reaction evidence="12">
        <text>L-threonyl-[protein] + ATP = O-phospho-L-threonyl-[protein] + ADP + H(+)</text>
        <dbReference type="Rhea" id="RHEA:46608"/>
        <dbReference type="Rhea" id="RHEA-COMP:11060"/>
        <dbReference type="Rhea" id="RHEA-COMP:11605"/>
        <dbReference type="ChEBI" id="CHEBI:15378"/>
        <dbReference type="ChEBI" id="CHEBI:30013"/>
        <dbReference type="ChEBI" id="CHEBI:30616"/>
        <dbReference type="ChEBI" id="CHEBI:61977"/>
        <dbReference type="ChEBI" id="CHEBI:456216"/>
        <dbReference type="EC" id="2.7.11.1"/>
    </reaction>
</comment>
<keyword evidence="10" id="KW-0472">Membrane</keyword>
<name>A0A8T0VK59_PANVG</name>
<evidence type="ECO:0000256" key="6">
    <source>
        <dbReference type="ARBA" id="ARBA00022679"/>
    </source>
</evidence>
<gene>
    <name evidence="16" type="ORF">PVAP13_2NG029900</name>
</gene>
<dbReference type="SUPFAM" id="SSF56112">
    <property type="entry name" value="Protein kinase-like (PK-like)"/>
    <property type="match status" value="1"/>
</dbReference>
<dbReference type="EC" id="2.7.11.1" evidence="3"/>
<dbReference type="GO" id="GO:0005886">
    <property type="term" value="C:plasma membrane"/>
    <property type="evidence" value="ECO:0007669"/>
    <property type="project" value="UniProtKB-SubCell"/>
</dbReference>
<dbReference type="PANTHER" id="PTHR47985">
    <property type="entry name" value="OS07G0668900 PROTEIN"/>
    <property type="match status" value="1"/>
</dbReference>
<comment type="catalytic activity">
    <reaction evidence="13">
        <text>L-seryl-[protein] + ATP = O-phospho-L-seryl-[protein] + ADP + H(+)</text>
        <dbReference type="Rhea" id="RHEA:17989"/>
        <dbReference type="Rhea" id="RHEA-COMP:9863"/>
        <dbReference type="Rhea" id="RHEA-COMP:11604"/>
        <dbReference type="ChEBI" id="CHEBI:15378"/>
        <dbReference type="ChEBI" id="CHEBI:29999"/>
        <dbReference type="ChEBI" id="CHEBI:30616"/>
        <dbReference type="ChEBI" id="CHEBI:83421"/>
        <dbReference type="ChEBI" id="CHEBI:456216"/>
        <dbReference type="EC" id="2.7.11.1"/>
    </reaction>
</comment>
<dbReference type="PROSITE" id="PS00108">
    <property type="entry name" value="PROTEIN_KINASE_ST"/>
    <property type="match status" value="1"/>
</dbReference>
<evidence type="ECO:0000256" key="2">
    <source>
        <dbReference type="ARBA" id="ARBA00008684"/>
    </source>
</evidence>
<evidence type="ECO:0000256" key="4">
    <source>
        <dbReference type="ARBA" id="ARBA00022475"/>
    </source>
</evidence>
<dbReference type="InterPro" id="IPR001245">
    <property type="entry name" value="Ser-Thr/Tyr_kinase_cat_dom"/>
</dbReference>